<feature type="region of interest" description="Disordered" evidence="1">
    <location>
        <begin position="1"/>
        <end position="20"/>
    </location>
</feature>
<dbReference type="EMBL" id="QWGT01000128">
    <property type="protein sequence ID" value="RIJ51244.1"/>
    <property type="molecule type" value="Genomic_DNA"/>
</dbReference>
<protein>
    <submittedName>
        <fullName evidence="3">DUF4012 domain-containing protein</fullName>
    </submittedName>
</protein>
<reference evidence="3 4" key="1">
    <citation type="submission" date="2018-08" db="EMBL/GenBank/DDBJ databases">
        <title>Genome Sequence of Clavibacter michiganensis Subspecies type strains, and the Atypical Peach-Colored Strains Isolated from Tomato.</title>
        <authorList>
            <person name="Osdaghi E."/>
            <person name="Portier P."/>
            <person name="Briand M."/>
            <person name="Jacques M.-A."/>
        </authorList>
    </citation>
    <scope>NUCLEOTIDE SEQUENCE [LARGE SCALE GENOMIC DNA]</scope>
    <source>
        <strain evidence="3 4">CFBP 8615</strain>
    </source>
</reference>
<dbReference type="AlphaFoldDB" id="A0A399T873"/>
<proteinExistence type="predicted"/>
<keyword evidence="2" id="KW-0472">Membrane</keyword>
<dbReference type="InterPro" id="IPR025101">
    <property type="entry name" value="DUF4012"/>
</dbReference>
<evidence type="ECO:0000313" key="4">
    <source>
        <dbReference type="Proteomes" id="UP000266484"/>
    </source>
</evidence>
<gene>
    <name evidence="3" type="ORF">DZG00_09605</name>
</gene>
<feature type="transmembrane region" description="Helical" evidence="2">
    <location>
        <begin position="27"/>
        <end position="48"/>
    </location>
</feature>
<evidence type="ECO:0000256" key="2">
    <source>
        <dbReference type="SAM" id="Phobius"/>
    </source>
</evidence>
<keyword evidence="2" id="KW-0812">Transmembrane</keyword>
<dbReference type="OrthoDB" id="3203519at2"/>
<accession>A0A399T873</accession>
<dbReference type="Proteomes" id="UP000266484">
    <property type="component" value="Unassembled WGS sequence"/>
</dbReference>
<evidence type="ECO:0000256" key="1">
    <source>
        <dbReference type="SAM" id="MobiDB-lite"/>
    </source>
</evidence>
<dbReference type="RefSeq" id="WP_119381151.1">
    <property type="nucleotide sequence ID" value="NZ_QWGT01000128.1"/>
</dbReference>
<keyword evidence="4" id="KW-1185">Reference proteome</keyword>
<comment type="caution">
    <text evidence="3">The sequence shown here is derived from an EMBL/GenBank/DDBJ whole genome shotgun (WGS) entry which is preliminary data.</text>
</comment>
<keyword evidence="2" id="KW-1133">Transmembrane helix</keyword>
<sequence length="608" mass="64117">MTTATAADAPQPSRRSRRRRPWTRGRILRVAGAAVAVILVLWIVWVAARALLARGELEQAVPLASSVQRDLLAGDPAGASENVAQLRDHSARAVSLTGDPVWAVTEHVPFVGPNLRAFREISGVVDRIGADALQPVVGIAGTIDVSSLTPKDGRLDLDPILAAQEPVRQADDALDAALDDVTAIDTGSTIRPVADAVARLEETVGSAAETLAVVRHVTDLAPAMLGADGDRSYLLMFQNNAEVRSTGGIPGALALVRTGDGAFSLDGQDSARAFPRLAEPALPLDPQTAGLYGTITGRYMQDVTLTPEFPQAAPLAAEMWRLKHGQTVDGVISIDPVALSYLLEATGPITLATGDVLRSDDAVDLLLHDVYLRYPDPDVQDAVFASVADSVFAKVASGDVDPAALVAALGHAAEERRILIWNSRADEQATLQGTTFQGSLPTDNEESTVFGVFLNDSTGAKMDYFLSLQTTLAMAMCRDDGRPDYRTEVILGSTAPADAASLPFVITGGGVYGVAPGDVKTRVSVYGPPGTVPLRVLIDGQETQFQPEVVGGRAVAQVEVTLSPGQEVRISVDTLGDKKTDTPLSMVTTPVINTIATQFRSLSCDQAQ</sequence>
<dbReference type="Pfam" id="PF13196">
    <property type="entry name" value="DUF4012"/>
    <property type="match status" value="1"/>
</dbReference>
<name>A0A399T873_9MICO</name>
<organism evidence="3 4">
    <name type="scientific">Clavibacter lycopersici</name>
    <dbReference type="NCBI Taxonomy" id="2301718"/>
    <lineage>
        <taxon>Bacteria</taxon>
        <taxon>Bacillati</taxon>
        <taxon>Actinomycetota</taxon>
        <taxon>Actinomycetes</taxon>
        <taxon>Micrococcales</taxon>
        <taxon>Microbacteriaceae</taxon>
        <taxon>Clavibacter</taxon>
    </lineage>
</organism>
<evidence type="ECO:0000313" key="3">
    <source>
        <dbReference type="EMBL" id="RIJ51244.1"/>
    </source>
</evidence>